<dbReference type="SUPFAM" id="SSF53335">
    <property type="entry name" value="S-adenosyl-L-methionine-dependent methyltransferases"/>
    <property type="match status" value="1"/>
</dbReference>
<organism evidence="18 19">
    <name type="scientific">Daphnia galeata</name>
    <dbReference type="NCBI Taxonomy" id="27404"/>
    <lineage>
        <taxon>Eukaryota</taxon>
        <taxon>Metazoa</taxon>
        <taxon>Ecdysozoa</taxon>
        <taxon>Arthropoda</taxon>
        <taxon>Crustacea</taxon>
        <taxon>Branchiopoda</taxon>
        <taxon>Diplostraca</taxon>
        <taxon>Cladocera</taxon>
        <taxon>Anomopoda</taxon>
        <taxon>Daphniidae</taxon>
        <taxon>Daphnia</taxon>
    </lineage>
</organism>
<evidence type="ECO:0000256" key="6">
    <source>
        <dbReference type="ARBA" id="ARBA00022801"/>
    </source>
</evidence>
<dbReference type="CDD" id="cd17961">
    <property type="entry name" value="DEADc_DDX56"/>
    <property type="match status" value="1"/>
</dbReference>
<dbReference type="GO" id="GO:0005730">
    <property type="term" value="C:nucleolus"/>
    <property type="evidence" value="ECO:0007669"/>
    <property type="project" value="UniProtKB-SubCell"/>
</dbReference>
<keyword evidence="4" id="KW-0698">rRNA processing</keyword>
<evidence type="ECO:0000256" key="8">
    <source>
        <dbReference type="ARBA" id="ARBA00022840"/>
    </source>
</evidence>
<feature type="domain" description="DEAD-box RNA helicase Q" evidence="17">
    <location>
        <begin position="224"/>
        <end position="252"/>
    </location>
</feature>
<dbReference type="Pfam" id="PF10294">
    <property type="entry name" value="Methyltransf_16"/>
    <property type="match status" value="1"/>
</dbReference>
<accession>A0A8J2S5Q3</accession>
<evidence type="ECO:0000256" key="2">
    <source>
        <dbReference type="ARBA" id="ARBA00012552"/>
    </source>
</evidence>
<dbReference type="PANTHER" id="PTHR47959">
    <property type="entry name" value="ATP-DEPENDENT RNA HELICASE RHLE-RELATED"/>
    <property type="match status" value="1"/>
</dbReference>
<evidence type="ECO:0000259" key="15">
    <source>
        <dbReference type="PROSITE" id="PS51192"/>
    </source>
</evidence>
<evidence type="ECO:0000256" key="14">
    <source>
        <dbReference type="SAM" id="MobiDB-lite"/>
    </source>
</evidence>
<keyword evidence="5" id="KW-0547">Nucleotide-binding</keyword>
<keyword evidence="3" id="KW-0690">Ribosome biogenesis</keyword>
<dbReference type="AlphaFoldDB" id="A0A8J2S5Q3"/>
<dbReference type="GO" id="GO:0005829">
    <property type="term" value="C:cytosol"/>
    <property type="evidence" value="ECO:0007669"/>
    <property type="project" value="TreeGrafter"/>
</dbReference>
<dbReference type="CDD" id="cd02440">
    <property type="entry name" value="AdoMet_MTases"/>
    <property type="match status" value="1"/>
</dbReference>
<evidence type="ECO:0000256" key="5">
    <source>
        <dbReference type="ARBA" id="ARBA00022741"/>
    </source>
</evidence>
<protein>
    <recommendedName>
        <fullName evidence="2">RNA helicase</fullName>
        <ecNumber evidence="2">3.6.4.13</ecNumber>
    </recommendedName>
</protein>
<comment type="subcellular location">
    <subcellularLocation>
        <location evidence="1">Nucleus</location>
        <location evidence="1">Nucleolus</location>
    </subcellularLocation>
</comment>
<dbReference type="InterPro" id="IPR014001">
    <property type="entry name" value="Helicase_ATP-bd"/>
</dbReference>
<keyword evidence="9" id="KW-0694">RNA-binding</keyword>
<dbReference type="PROSITE" id="PS51195">
    <property type="entry name" value="Q_MOTIF"/>
    <property type="match status" value="1"/>
</dbReference>
<feature type="short sequence motif" description="Q motif" evidence="13">
    <location>
        <begin position="224"/>
        <end position="252"/>
    </location>
</feature>
<reference evidence="18" key="1">
    <citation type="submission" date="2021-11" db="EMBL/GenBank/DDBJ databases">
        <authorList>
            <person name="Schell T."/>
        </authorList>
    </citation>
    <scope>NUCLEOTIDE SEQUENCE</scope>
    <source>
        <strain evidence="18">M5</strain>
    </source>
</reference>
<dbReference type="InterPro" id="IPR019410">
    <property type="entry name" value="Methyltransf_16"/>
</dbReference>
<evidence type="ECO:0000259" key="16">
    <source>
        <dbReference type="PROSITE" id="PS51194"/>
    </source>
</evidence>
<dbReference type="PROSITE" id="PS51192">
    <property type="entry name" value="HELICASE_ATP_BIND_1"/>
    <property type="match status" value="1"/>
</dbReference>
<sequence>MEKYFSREFQVTSNSKSLEILQYTVGDVGCVVWDAALVLGAYLDHMNQTDQKPLKNLKILELGSGTGFVGLVAAAIGGDCLMTDLPEMVPLMKKNLSKNAASLTGAHKAKAFEWGSDISSIVPNINEGFHVVLAADCIYYKESLDAFIKTIQDLSTHYNGGVKTEIYISYEDRESEEKKLLIRDFFEKIAKTCGIFKIPFEDYREDFSLKMSEVQETDPEKKIIAFHQMNLDDRLLKAIAKLGWVSPTLIQEKGIPLFLEGKDVLAKGRTGSGKTAVFAIPIIQNILTEKQTAKDQVTRALILAPTKELCQQLYKAFLSFTTSCSRDVSIVNVGSQTAISGQKTLLAANPDIVIATPSTVLVHLVSKKLVLKDSLQFFVIDEADLVFSFGFEEDLKSVLGYLPTDYQCVLTSATLSEDIQSLKQLVLHQPVTLKLEEPELPPASQLTQYQIYAEEWDKAVLIYALFKLGLVRGKTIIFVRNVDRCYKLKLYLQQFGIPSCALNGELPINSRCHIVQQFNAGIYDIIIASDESSLEDPNYVSADKSNKGKRKNDKESGVVRGIDFQFVSNVINFDFPPDVDSYIHRVGRTARGNNKGTALSFVSVREKNLMVKVEEHLQDWVPPGQESVFKPYQFRMEEIEAFRYRSQDAWKAVTRIAVREARLGEIKSEMMQSKKLRSHFENNPNDMGVLRHDKSLHTVRIQSHLKDVPDYIIPPTLRRLAKASGNKARSGQSSLGEGRTGKKEKTFLKRKDNPLLSFEFDGFKKKAKK</sequence>
<dbReference type="SMART" id="SM00487">
    <property type="entry name" value="DEXDc"/>
    <property type="match status" value="1"/>
</dbReference>
<evidence type="ECO:0000313" key="19">
    <source>
        <dbReference type="Proteomes" id="UP000789390"/>
    </source>
</evidence>
<comment type="similarity">
    <text evidence="11">Belongs to the DEAD box helicase family. DDX56/DBP9 subfamily.</text>
</comment>
<dbReference type="OrthoDB" id="1191041at2759"/>
<dbReference type="GO" id="GO:0016787">
    <property type="term" value="F:hydrolase activity"/>
    <property type="evidence" value="ECO:0007669"/>
    <property type="project" value="UniProtKB-KW"/>
</dbReference>
<dbReference type="InterPro" id="IPR011545">
    <property type="entry name" value="DEAD/DEAH_box_helicase_dom"/>
</dbReference>
<feature type="compositionally biased region" description="Basic and acidic residues" evidence="14">
    <location>
        <begin position="739"/>
        <end position="748"/>
    </location>
</feature>
<dbReference type="GO" id="GO:0006364">
    <property type="term" value="P:rRNA processing"/>
    <property type="evidence" value="ECO:0007669"/>
    <property type="project" value="UniProtKB-KW"/>
</dbReference>
<dbReference type="FunFam" id="3.40.50.300:FF:001046">
    <property type="entry name" value="Probable ATP-dependent RNA helicase ddx56"/>
    <property type="match status" value="1"/>
</dbReference>
<dbReference type="CDD" id="cd18787">
    <property type="entry name" value="SF2_C_DEAD"/>
    <property type="match status" value="1"/>
</dbReference>
<dbReference type="InterPro" id="IPR050079">
    <property type="entry name" value="DEAD_box_RNA_helicase"/>
</dbReference>
<dbReference type="Pfam" id="PF00271">
    <property type="entry name" value="Helicase_C"/>
    <property type="match status" value="1"/>
</dbReference>
<dbReference type="Gene3D" id="3.40.50.150">
    <property type="entry name" value="Vaccinia Virus protein VP39"/>
    <property type="match status" value="1"/>
</dbReference>
<evidence type="ECO:0000256" key="7">
    <source>
        <dbReference type="ARBA" id="ARBA00022806"/>
    </source>
</evidence>
<evidence type="ECO:0000313" key="18">
    <source>
        <dbReference type="EMBL" id="CAH0109857.1"/>
    </source>
</evidence>
<dbReference type="EC" id="3.6.4.13" evidence="2"/>
<evidence type="ECO:0000256" key="9">
    <source>
        <dbReference type="ARBA" id="ARBA00022884"/>
    </source>
</evidence>
<dbReference type="GO" id="GO:0003724">
    <property type="term" value="F:RNA helicase activity"/>
    <property type="evidence" value="ECO:0007669"/>
    <property type="project" value="UniProtKB-EC"/>
</dbReference>
<evidence type="ECO:0000256" key="12">
    <source>
        <dbReference type="ARBA" id="ARBA00047984"/>
    </source>
</evidence>
<dbReference type="PANTHER" id="PTHR47959:SF21">
    <property type="entry name" value="DEAD-BOX HELICASE 56"/>
    <property type="match status" value="1"/>
</dbReference>
<evidence type="ECO:0000256" key="1">
    <source>
        <dbReference type="ARBA" id="ARBA00004604"/>
    </source>
</evidence>
<dbReference type="PROSITE" id="PS51194">
    <property type="entry name" value="HELICASE_CTER"/>
    <property type="match status" value="1"/>
</dbReference>
<feature type="domain" description="Helicase C-terminal" evidence="16">
    <location>
        <begin position="464"/>
        <end position="640"/>
    </location>
</feature>
<comment type="caution">
    <text evidence="18">The sequence shown here is derived from an EMBL/GenBank/DDBJ whole genome shotgun (WGS) entry which is preliminary data.</text>
</comment>
<evidence type="ECO:0000256" key="3">
    <source>
        <dbReference type="ARBA" id="ARBA00022517"/>
    </source>
</evidence>
<keyword evidence="6" id="KW-0378">Hydrolase</keyword>
<evidence type="ECO:0000256" key="11">
    <source>
        <dbReference type="ARBA" id="ARBA00038041"/>
    </source>
</evidence>
<evidence type="ECO:0000256" key="4">
    <source>
        <dbReference type="ARBA" id="ARBA00022552"/>
    </source>
</evidence>
<dbReference type="InterPro" id="IPR027417">
    <property type="entry name" value="P-loop_NTPase"/>
</dbReference>
<proteinExistence type="inferred from homology"/>
<dbReference type="Pfam" id="PF00270">
    <property type="entry name" value="DEAD"/>
    <property type="match status" value="1"/>
</dbReference>
<evidence type="ECO:0000256" key="13">
    <source>
        <dbReference type="PROSITE-ProRule" id="PRU00552"/>
    </source>
</evidence>
<dbReference type="SUPFAM" id="SSF52540">
    <property type="entry name" value="P-loop containing nucleoside triphosphate hydrolases"/>
    <property type="match status" value="2"/>
</dbReference>
<dbReference type="SMART" id="SM00490">
    <property type="entry name" value="HELICc"/>
    <property type="match status" value="1"/>
</dbReference>
<feature type="region of interest" description="Disordered" evidence="14">
    <location>
        <begin position="722"/>
        <end position="748"/>
    </location>
</feature>
<keyword evidence="8" id="KW-0067">ATP-binding</keyword>
<keyword evidence="19" id="KW-1185">Reference proteome</keyword>
<keyword evidence="10" id="KW-0539">Nucleus</keyword>
<keyword evidence="7" id="KW-0347">Helicase</keyword>
<gene>
    <name evidence="18" type="ORF">DGAL_LOCUS13346</name>
</gene>
<evidence type="ECO:0000259" key="17">
    <source>
        <dbReference type="PROSITE" id="PS51195"/>
    </source>
</evidence>
<dbReference type="Gene3D" id="3.40.50.300">
    <property type="entry name" value="P-loop containing nucleotide triphosphate hydrolases"/>
    <property type="match status" value="2"/>
</dbReference>
<dbReference type="InterPro" id="IPR029063">
    <property type="entry name" value="SAM-dependent_MTases_sf"/>
</dbReference>
<evidence type="ECO:0000256" key="10">
    <source>
        <dbReference type="ARBA" id="ARBA00023242"/>
    </source>
</evidence>
<name>A0A8J2S5Q3_9CRUS</name>
<dbReference type="InterPro" id="IPR001650">
    <property type="entry name" value="Helicase_C-like"/>
</dbReference>
<dbReference type="InterPro" id="IPR014014">
    <property type="entry name" value="RNA_helicase_DEAD_Q_motif"/>
</dbReference>
<feature type="domain" description="Helicase ATP-binding" evidence="15">
    <location>
        <begin position="255"/>
        <end position="433"/>
    </location>
</feature>
<dbReference type="GO" id="GO:0005524">
    <property type="term" value="F:ATP binding"/>
    <property type="evidence" value="ECO:0007669"/>
    <property type="project" value="UniProtKB-KW"/>
</dbReference>
<dbReference type="Proteomes" id="UP000789390">
    <property type="component" value="Unassembled WGS sequence"/>
</dbReference>
<dbReference type="EMBL" id="CAKKLH010000296">
    <property type="protein sequence ID" value="CAH0109857.1"/>
    <property type="molecule type" value="Genomic_DNA"/>
</dbReference>
<comment type="catalytic activity">
    <reaction evidence="12">
        <text>ATP + H2O = ADP + phosphate + H(+)</text>
        <dbReference type="Rhea" id="RHEA:13065"/>
        <dbReference type="ChEBI" id="CHEBI:15377"/>
        <dbReference type="ChEBI" id="CHEBI:15378"/>
        <dbReference type="ChEBI" id="CHEBI:30616"/>
        <dbReference type="ChEBI" id="CHEBI:43474"/>
        <dbReference type="ChEBI" id="CHEBI:456216"/>
        <dbReference type="EC" id="3.6.4.13"/>
    </reaction>
</comment>
<dbReference type="GO" id="GO:0003723">
    <property type="term" value="F:RNA binding"/>
    <property type="evidence" value="ECO:0007669"/>
    <property type="project" value="UniProtKB-KW"/>
</dbReference>